<dbReference type="GO" id="GO:0016020">
    <property type="term" value="C:membrane"/>
    <property type="evidence" value="ECO:0007669"/>
    <property type="project" value="UniProtKB-SubCell"/>
</dbReference>
<dbReference type="PANTHER" id="PTHR30576">
    <property type="entry name" value="COLANIC BIOSYNTHESIS UDP-GLUCOSE LIPID CARRIER TRANSFERASE"/>
    <property type="match status" value="1"/>
</dbReference>
<dbReference type="GO" id="GO:0016780">
    <property type="term" value="F:phosphotransferase activity, for other substituted phosphate groups"/>
    <property type="evidence" value="ECO:0007669"/>
    <property type="project" value="TreeGrafter"/>
</dbReference>
<keyword evidence="11" id="KW-1185">Reference proteome</keyword>
<accession>A0A4Q2S433</accession>
<dbReference type="EMBL" id="SDWT01000001">
    <property type="protein sequence ID" value="RYB94913.1"/>
    <property type="molecule type" value="Genomic_DNA"/>
</dbReference>
<feature type="region of interest" description="Disordered" evidence="7">
    <location>
        <begin position="1"/>
        <end position="24"/>
    </location>
</feature>
<feature type="transmembrane region" description="Helical" evidence="8">
    <location>
        <begin position="158"/>
        <end position="177"/>
    </location>
</feature>
<proteinExistence type="inferred from homology"/>
<feature type="transmembrane region" description="Helical" evidence="8">
    <location>
        <begin position="345"/>
        <end position="366"/>
    </location>
</feature>
<evidence type="ECO:0000256" key="2">
    <source>
        <dbReference type="ARBA" id="ARBA00006464"/>
    </source>
</evidence>
<evidence type="ECO:0000256" key="5">
    <source>
        <dbReference type="ARBA" id="ARBA00022989"/>
    </source>
</evidence>
<keyword evidence="4 8" id="KW-0812">Transmembrane</keyword>
<protein>
    <submittedName>
        <fullName evidence="10">Exopolysaccharide biosynthesis polyprenyl glycosylphosphotransferase</fullName>
    </submittedName>
</protein>
<evidence type="ECO:0000313" key="10">
    <source>
        <dbReference type="EMBL" id="RYB94913.1"/>
    </source>
</evidence>
<evidence type="ECO:0000256" key="7">
    <source>
        <dbReference type="SAM" id="MobiDB-lite"/>
    </source>
</evidence>
<feature type="transmembrane region" description="Helical" evidence="8">
    <location>
        <begin position="105"/>
        <end position="138"/>
    </location>
</feature>
<evidence type="ECO:0000256" key="4">
    <source>
        <dbReference type="ARBA" id="ARBA00022692"/>
    </source>
</evidence>
<evidence type="ECO:0000256" key="3">
    <source>
        <dbReference type="ARBA" id="ARBA00022679"/>
    </source>
</evidence>
<dbReference type="PANTHER" id="PTHR30576:SF10">
    <property type="entry name" value="SLL5057 PROTEIN"/>
    <property type="match status" value="1"/>
</dbReference>
<comment type="similarity">
    <text evidence="2">Belongs to the bacterial sugar transferase family.</text>
</comment>
<reference evidence="10 11" key="1">
    <citation type="submission" date="2019-01" db="EMBL/GenBank/DDBJ databases">
        <title>Novel species of Nocardioides.</title>
        <authorList>
            <person name="Liu Q."/>
            <person name="Xin Y.-H."/>
        </authorList>
    </citation>
    <scope>NUCLEOTIDE SEQUENCE [LARGE SCALE GENOMIC DNA]</scope>
    <source>
        <strain evidence="10 11">CGMCC 4.6882</strain>
    </source>
</reference>
<dbReference type="InterPro" id="IPR003362">
    <property type="entry name" value="Bact_transf"/>
</dbReference>
<dbReference type="Pfam" id="PF02397">
    <property type="entry name" value="Bac_transf"/>
    <property type="match status" value="1"/>
</dbReference>
<keyword evidence="5 8" id="KW-1133">Transmembrane helix</keyword>
<evidence type="ECO:0000313" key="11">
    <source>
        <dbReference type="Proteomes" id="UP000294071"/>
    </source>
</evidence>
<organism evidence="10 11">
    <name type="scientific">Nocardioides oleivorans</name>
    <dbReference type="NCBI Taxonomy" id="273676"/>
    <lineage>
        <taxon>Bacteria</taxon>
        <taxon>Bacillati</taxon>
        <taxon>Actinomycetota</taxon>
        <taxon>Actinomycetes</taxon>
        <taxon>Propionibacteriales</taxon>
        <taxon>Nocardioidaceae</taxon>
        <taxon>Nocardioides</taxon>
    </lineage>
</organism>
<sequence>MNRSEVVPRLAPRSASDRLGRRSPGGLVGMTQVVNDVVGADTALLRTPIPAPRGIRSAARFAPADVPLPQLVASIPTIPSVSTVPVSPATLVRRPSSGLALALDVLISLALAATAVALGIASVTVAAVAAAGWPLLLVATGRYRRPALGQGRLVRPGLVLRTGGRAAVVALAVSPMLWTTHLIAFATLVAACAVASAVPAFVGVRRRGLRLVLAGRPRDVREALESMSPGTGHEVVAACLTRTSKESLGDLPTYVGFESSSSVAHHHGADALVVLPGAGLEPVEVRRLHWSLAGVGTELYLGTGLLDVEPQRTRVVSSGGLDVLHVTQPALDGPRRLVKDVVERSVALVALVVALPVLAALCLAIRRETPGPAIFRQQRIGRDGVPFTMLKLRSMGIEAEEEKSGLSNEGDGVLFKIRLDPRITPLGQKLRKFSLDELPQLWNVVRGDMSLVGPRPALPGEVARYDVDPRRRLVVKPGVTGLWQVSGRSDLTWAESVRLDLKYVDNWSLRLDLTILARTVQAVLGHRGAY</sequence>
<feature type="domain" description="Bacterial sugar transferase" evidence="9">
    <location>
        <begin position="339"/>
        <end position="524"/>
    </location>
</feature>
<gene>
    <name evidence="10" type="ORF">EUA93_11470</name>
</gene>
<evidence type="ECO:0000256" key="6">
    <source>
        <dbReference type="ARBA" id="ARBA00023136"/>
    </source>
</evidence>
<dbReference type="InterPro" id="IPR017475">
    <property type="entry name" value="EPS_sugar_tfrase"/>
</dbReference>
<keyword evidence="6 8" id="KW-0472">Membrane</keyword>
<dbReference type="AlphaFoldDB" id="A0A4Q2S433"/>
<dbReference type="OrthoDB" id="9808602at2"/>
<dbReference type="NCBIfam" id="TIGR03025">
    <property type="entry name" value="EPS_sugtrans"/>
    <property type="match status" value="1"/>
</dbReference>
<evidence type="ECO:0000256" key="1">
    <source>
        <dbReference type="ARBA" id="ARBA00004141"/>
    </source>
</evidence>
<dbReference type="Proteomes" id="UP000294071">
    <property type="component" value="Unassembled WGS sequence"/>
</dbReference>
<evidence type="ECO:0000259" key="9">
    <source>
        <dbReference type="Pfam" id="PF02397"/>
    </source>
</evidence>
<comment type="caution">
    <text evidence="10">The sequence shown here is derived from an EMBL/GenBank/DDBJ whole genome shotgun (WGS) entry which is preliminary data.</text>
</comment>
<comment type="subcellular location">
    <subcellularLocation>
        <location evidence="1">Membrane</location>
        <topology evidence="1">Multi-pass membrane protein</topology>
    </subcellularLocation>
</comment>
<name>A0A4Q2S433_9ACTN</name>
<feature type="transmembrane region" description="Helical" evidence="8">
    <location>
        <begin position="183"/>
        <end position="204"/>
    </location>
</feature>
<evidence type="ECO:0000256" key="8">
    <source>
        <dbReference type="SAM" id="Phobius"/>
    </source>
</evidence>
<keyword evidence="3 10" id="KW-0808">Transferase</keyword>